<gene>
    <name evidence="1" type="ORF">ACFSQ3_13010</name>
</gene>
<protein>
    <recommendedName>
        <fullName evidence="3">HTH merR-type domain-containing protein</fullName>
    </recommendedName>
</protein>
<proteinExistence type="predicted"/>
<comment type="caution">
    <text evidence="1">The sequence shown here is derived from an EMBL/GenBank/DDBJ whole genome shotgun (WGS) entry which is preliminary data.</text>
</comment>
<organism evidence="1 2">
    <name type="scientific">Sphingobacterium corticis</name>
    <dbReference type="NCBI Taxonomy" id="1812823"/>
    <lineage>
        <taxon>Bacteria</taxon>
        <taxon>Pseudomonadati</taxon>
        <taxon>Bacteroidota</taxon>
        <taxon>Sphingobacteriia</taxon>
        <taxon>Sphingobacteriales</taxon>
        <taxon>Sphingobacteriaceae</taxon>
        <taxon>Sphingobacterium</taxon>
    </lineage>
</organism>
<evidence type="ECO:0000313" key="2">
    <source>
        <dbReference type="Proteomes" id="UP001597393"/>
    </source>
</evidence>
<evidence type="ECO:0000313" key="1">
    <source>
        <dbReference type="EMBL" id="MFD2599870.1"/>
    </source>
</evidence>
<sequence length="80" mass="9291">MSDTLTIEQIAEYLVNKTLSKPQLTQREASELYGEQRVGKWIRAGLLKPASQNGRGTKTYYDHKKIIKLSNEYRTYLKKV</sequence>
<reference evidence="2" key="1">
    <citation type="journal article" date="2019" name="Int. J. Syst. Evol. Microbiol.">
        <title>The Global Catalogue of Microorganisms (GCM) 10K type strain sequencing project: providing services to taxonomists for standard genome sequencing and annotation.</title>
        <authorList>
            <consortium name="The Broad Institute Genomics Platform"/>
            <consortium name="The Broad Institute Genome Sequencing Center for Infectious Disease"/>
            <person name="Wu L."/>
            <person name="Ma J."/>
        </authorList>
    </citation>
    <scope>NUCLEOTIDE SEQUENCE [LARGE SCALE GENOMIC DNA]</scope>
    <source>
        <strain evidence="2">KCTC 42248</strain>
    </source>
</reference>
<dbReference type="Proteomes" id="UP001597393">
    <property type="component" value="Unassembled WGS sequence"/>
</dbReference>
<accession>A0ABW5NLT0</accession>
<name>A0ABW5NLT0_9SPHI</name>
<dbReference type="EMBL" id="JBHUMA010000006">
    <property type="protein sequence ID" value="MFD2599870.1"/>
    <property type="molecule type" value="Genomic_DNA"/>
</dbReference>
<dbReference type="RefSeq" id="WP_380869994.1">
    <property type="nucleotide sequence ID" value="NZ_JBHUMA010000006.1"/>
</dbReference>
<keyword evidence="2" id="KW-1185">Reference proteome</keyword>
<evidence type="ECO:0008006" key="3">
    <source>
        <dbReference type="Google" id="ProtNLM"/>
    </source>
</evidence>